<dbReference type="EMBL" id="MFEK01000016">
    <property type="protein sequence ID" value="OGE77956.1"/>
    <property type="molecule type" value="Genomic_DNA"/>
</dbReference>
<dbReference type="Proteomes" id="UP000176864">
    <property type="component" value="Unassembled WGS sequence"/>
</dbReference>
<evidence type="ECO:0000256" key="3">
    <source>
        <dbReference type="ARBA" id="ARBA00022729"/>
    </source>
</evidence>
<dbReference type="PANTHER" id="PTHR30290">
    <property type="entry name" value="PERIPLASMIC BINDING COMPONENT OF ABC TRANSPORTER"/>
    <property type="match status" value="1"/>
</dbReference>
<dbReference type="GO" id="GO:0042597">
    <property type="term" value="C:periplasmic space"/>
    <property type="evidence" value="ECO:0007669"/>
    <property type="project" value="UniProtKB-ARBA"/>
</dbReference>
<protein>
    <recommendedName>
        <fullName evidence="4">Solute-binding protein family 5 domain-containing protein</fullName>
    </recommendedName>
</protein>
<dbReference type="InterPro" id="IPR030678">
    <property type="entry name" value="Peptide/Ni-bd"/>
</dbReference>
<evidence type="ECO:0000259" key="4">
    <source>
        <dbReference type="Pfam" id="PF00496"/>
    </source>
</evidence>
<dbReference type="Gene3D" id="3.90.76.10">
    <property type="entry name" value="Dipeptide-binding Protein, Domain 1"/>
    <property type="match status" value="1"/>
</dbReference>
<dbReference type="STRING" id="1817824.A2751_02855"/>
<evidence type="ECO:0000256" key="2">
    <source>
        <dbReference type="ARBA" id="ARBA00022448"/>
    </source>
</evidence>
<name>A0A1F5NJS3_9BACT</name>
<evidence type="ECO:0000313" key="6">
    <source>
        <dbReference type="Proteomes" id="UP000176864"/>
    </source>
</evidence>
<comment type="caution">
    <text evidence="5">The sequence shown here is derived from an EMBL/GenBank/DDBJ whole genome shotgun (WGS) entry which is preliminary data.</text>
</comment>
<evidence type="ECO:0000313" key="5">
    <source>
        <dbReference type="EMBL" id="OGE77956.1"/>
    </source>
</evidence>
<keyword evidence="2" id="KW-0813">Transport</keyword>
<dbReference type="GO" id="GO:1904680">
    <property type="term" value="F:peptide transmembrane transporter activity"/>
    <property type="evidence" value="ECO:0007669"/>
    <property type="project" value="TreeGrafter"/>
</dbReference>
<dbReference type="InterPro" id="IPR000914">
    <property type="entry name" value="SBP_5_dom"/>
</dbReference>
<comment type="similarity">
    <text evidence="1">Belongs to the bacterial solute-binding protein 5 family.</text>
</comment>
<accession>A0A1F5NJS3</accession>
<dbReference type="GO" id="GO:0043190">
    <property type="term" value="C:ATP-binding cassette (ABC) transporter complex"/>
    <property type="evidence" value="ECO:0007669"/>
    <property type="project" value="InterPro"/>
</dbReference>
<feature type="domain" description="Solute-binding protein family 5" evidence="4">
    <location>
        <begin position="94"/>
        <end position="470"/>
    </location>
</feature>
<keyword evidence="3" id="KW-0732">Signal</keyword>
<dbReference type="InterPro" id="IPR039424">
    <property type="entry name" value="SBP_5"/>
</dbReference>
<reference evidence="5 6" key="1">
    <citation type="journal article" date="2016" name="Nat. Commun.">
        <title>Thousands of microbial genomes shed light on interconnected biogeochemical processes in an aquifer system.</title>
        <authorList>
            <person name="Anantharaman K."/>
            <person name="Brown C.T."/>
            <person name="Hug L.A."/>
            <person name="Sharon I."/>
            <person name="Castelle C.J."/>
            <person name="Probst A.J."/>
            <person name="Thomas B.C."/>
            <person name="Singh A."/>
            <person name="Wilkins M.J."/>
            <person name="Karaoz U."/>
            <person name="Brodie E.L."/>
            <person name="Williams K.H."/>
            <person name="Hubbard S.S."/>
            <person name="Banfield J.F."/>
        </authorList>
    </citation>
    <scope>NUCLEOTIDE SEQUENCE [LARGE SCALE GENOMIC DNA]</scope>
</reference>
<dbReference type="GO" id="GO:0015833">
    <property type="term" value="P:peptide transport"/>
    <property type="evidence" value="ECO:0007669"/>
    <property type="project" value="TreeGrafter"/>
</dbReference>
<organism evidence="5 6">
    <name type="scientific">Candidatus Doudnabacteria bacterium RIFCSPHIGHO2_01_FULL_46_14</name>
    <dbReference type="NCBI Taxonomy" id="1817824"/>
    <lineage>
        <taxon>Bacteria</taxon>
        <taxon>Candidatus Doudnaibacteriota</taxon>
    </lineage>
</organism>
<dbReference type="Gene3D" id="3.40.190.10">
    <property type="entry name" value="Periplasmic binding protein-like II"/>
    <property type="match status" value="1"/>
</dbReference>
<dbReference type="AlphaFoldDB" id="A0A1F5NJS3"/>
<dbReference type="SUPFAM" id="SSF53850">
    <property type="entry name" value="Periplasmic binding protein-like II"/>
    <property type="match status" value="1"/>
</dbReference>
<dbReference type="Gene3D" id="3.10.105.10">
    <property type="entry name" value="Dipeptide-binding Protein, Domain 3"/>
    <property type="match status" value="1"/>
</dbReference>
<gene>
    <name evidence="5" type="ORF">A2751_02855</name>
</gene>
<dbReference type="CDD" id="cd08513">
    <property type="entry name" value="PBP2_thermophilic_Hb8_like"/>
    <property type="match status" value="1"/>
</dbReference>
<dbReference type="PIRSF" id="PIRSF002741">
    <property type="entry name" value="MppA"/>
    <property type="match status" value="1"/>
</dbReference>
<dbReference type="PANTHER" id="PTHR30290:SF9">
    <property type="entry name" value="OLIGOPEPTIDE-BINDING PROTEIN APPA"/>
    <property type="match status" value="1"/>
</dbReference>
<sequence>MLSRLKTYWNRFTGAEKKLLLVLFIVIFASLLFTKTYGRRYTTEMAKAGGSYTEGLIGQPRYINPLLAPASSVDMDLSRIVFSGLLKFDKNLNIAPDLAETLPVLSANGREYMITLRENLVWPGREDRKITADDVVFTFHAIQNPDYQSPLRLSWGKVTVEKIDERKIKITTAQASATFIANLTVGIIPKHIWENIPGSSFALSKYNIEPIGSGAFQVSKLKRNRAGNIVSMSFKANKKYHLGAPYIENLNFKFYQSSEELIEAYHGRDIDGLGSEPFDRSLFIEPKKNLLQEKLELPQYQAVFINEVKNPAPLGDARVRLALAKSVDKKKIISTVYGDQSSTAYGPILPGHLGYHEQIPGAPMNIYDIDAAKKLLEESGWILDPSASGGFRKDKQNRVINLSLVTNDFTPNLRVSEALKQMWESIGIKISLTIVTRGELEEKYIRSRNYELLLFSENVGPDPDPYPFWHSSQRRDPGLNLTTFANAQADKLLAEARGNLSPSDRAARYKQFQEIFVGSVPAIFLSRGSYVYNITSEVKGLDLKTVVTPADRFNNVNEWYIETKRIKK</sequence>
<dbReference type="Pfam" id="PF00496">
    <property type="entry name" value="SBP_bac_5"/>
    <property type="match status" value="1"/>
</dbReference>
<evidence type="ECO:0000256" key="1">
    <source>
        <dbReference type="ARBA" id="ARBA00005695"/>
    </source>
</evidence>
<proteinExistence type="inferred from homology"/>